<dbReference type="Proteomes" id="UP001185659">
    <property type="component" value="Unassembled WGS sequence"/>
</dbReference>
<dbReference type="InterPro" id="IPR034984">
    <property type="entry name" value="Imelysin-like_IPPA"/>
</dbReference>
<comment type="caution">
    <text evidence="5">The sequence shown here is derived from an EMBL/GenBank/DDBJ whole genome shotgun (WGS) entry which is preliminary data.</text>
</comment>
<dbReference type="EMBL" id="JAWLIP010000003">
    <property type="protein sequence ID" value="MDV6226486.1"/>
    <property type="molecule type" value="Genomic_DNA"/>
</dbReference>
<sequence>MQARLSRCVLILCLSSAPALAQETASTIAPDVGNRVLEGYVTPTLKRFREASGALSAALGDVCGAPSDSGLVAVHQRFSETVAVWGHVSVLRFGPLVAENRFERVFFWPDPRGVTLRQVQGLLASDEPLPQELAAQSVALQGLPALDYVLFGTGGDKLADDARRCAYAQAVAGNVADIAGALENGWAEGTAFRASFTAPAPDRDPYRSSAEVAGEVVKAAGTAIEFARNAELLPALGKSVEKARGKRAPFWRSGETFAFTAAQIEGVQQLITAAGFVDGPSDLVNGYGESMNFDLAHARDALEAVAGAPEAAFAEEEDRGRISYATIAMEGAKHTLNGELAGALGLVMGFNALDGD</sequence>
<keyword evidence="2 3" id="KW-0732">Signal</keyword>
<protein>
    <submittedName>
        <fullName evidence="5">Imelysin family protein</fullName>
    </submittedName>
</protein>
<dbReference type="RefSeq" id="WP_317561105.1">
    <property type="nucleotide sequence ID" value="NZ_JAWLIP010000003.1"/>
</dbReference>
<feature type="domain" description="Imelysin-like" evidence="4">
    <location>
        <begin position="42"/>
        <end position="323"/>
    </location>
</feature>
<proteinExistence type="predicted"/>
<evidence type="ECO:0000256" key="3">
    <source>
        <dbReference type="SAM" id="SignalP"/>
    </source>
</evidence>
<accession>A0ABU4AJQ9</accession>
<evidence type="ECO:0000259" key="4">
    <source>
        <dbReference type="Pfam" id="PF09375"/>
    </source>
</evidence>
<reference evidence="5 6" key="1">
    <citation type="submission" date="2023-10" db="EMBL/GenBank/DDBJ databases">
        <authorList>
            <person name="Venkata Ramana C."/>
            <person name="Sasikala C."/>
            <person name="Dhurka M."/>
        </authorList>
    </citation>
    <scope>NUCLEOTIDE SEQUENCE [LARGE SCALE GENOMIC DNA]</scope>
    <source>
        <strain evidence="5 6">KCTC 32151</strain>
    </source>
</reference>
<evidence type="ECO:0000313" key="6">
    <source>
        <dbReference type="Proteomes" id="UP001185659"/>
    </source>
</evidence>
<feature type="signal peptide" evidence="3">
    <location>
        <begin position="1"/>
        <end position="21"/>
    </location>
</feature>
<keyword evidence="6" id="KW-1185">Reference proteome</keyword>
<dbReference type="InterPro" id="IPR038352">
    <property type="entry name" value="Imelysin_sf"/>
</dbReference>
<dbReference type="InterPro" id="IPR018976">
    <property type="entry name" value="Imelysin-like"/>
</dbReference>
<dbReference type="Gene3D" id="1.20.1420.20">
    <property type="entry name" value="M75 peptidase, HXXE motif"/>
    <property type="match status" value="1"/>
</dbReference>
<feature type="chain" id="PRO_5045961383" evidence="3">
    <location>
        <begin position="22"/>
        <end position="356"/>
    </location>
</feature>
<dbReference type="CDD" id="cd14659">
    <property type="entry name" value="Imelysin-like_IPPA"/>
    <property type="match status" value="1"/>
</dbReference>
<name>A0ABU4AJQ9_9HYPH</name>
<gene>
    <name evidence="5" type="ORF">R2G56_09330</name>
</gene>
<evidence type="ECO:0000256" key="2">
    <source>
        <dbReference type="ARBA" id="ARBA00022729"/>
    </source>
</evidence>
<dbReference type="Pfam" id="PF09375">
    <property type="entry name" value="Peptidase_M75"/>
    <property type="match status" value="1"/>
</dbReference>
<evidence type="ECO:0000256" key="1">
    <source>
        <dbReference type="ARBA" id="ARBA00004196"/>
    </source>
</evidence>
<organism evidence="5 6">
    <name type="scientific">Nitratireductor aquimarinus</name>
    <dbReference type="NCBI Taxonomy" id="889300"/>
    <lineage>
        <taxon>Bacteria</taxon>
        <taxon>Pseudomonadati</taxon>
        <taxon>Pseudomonadota</taxon>
        <taxon>Alphaproteobacteria</taxon>
        <taxon>Hyphomicrobiales</taxon>
        <taxon>Phyllobacteriaceae</taxon>
        <taxon>Nitratireductor</taxon>
    </lineage>
</organism>
<comment type="subcellular location">
    <subcellularLocation>
        <location evidence="1">Cell envelope</location>
    </subcellularLocation>
</comment>
<evidence type="ECO:0000313" key="5">
    <source>
        <dbReference type="EMBL" id="MDV6226486.1"/>
    </source>
</evidence>